<dbReference type="AlphaFoldDB" id="A0A557ZUZ6"/>
<protein>
    <submittedName>
        <fullName evidence="3">MCE family protein</fullName>
    </submittedName>
</protein>
<gene>
    <name evidence="3" type="ORF">FNH06_35610</name>
</gene>
<accession>A0A557ZUZ6</accession>
<dbReference type="EMBL" id="VJZA01000111">
    <property type="protein sequence ID" value="TVT15846.1"/>
    <property type="molecule type" value="Genomic_DNA"/>
</dbReference>
<sequence>MARRKVVRRSVIGLLVVAALGIGGYLTASGTDRYSVDVVVPSAAQLLSGSPVWIDGRQVGSVDTLEVRDGKAVIHVGLSKDHAPLHDGTTSRIEWNSVIGERVLTLYPGPAGNAPIPDGGMFESQSSEAEIDEVLAALDPPTRARLSSLIGQLNDTSSGVEQELQATLQTAGPAVHALGSVLDGIGKDGPAIHDLVGQLDQLTAVAAQHGNDVSGTVRNLSALADSVAAEQAAVSQSLGELPGTLQAARGTLDKVPQAGGVTTPLLRDLDPATRKLPSVARNLSPVLQDLRPTVNELGPLLVDARQLLGKTPQLLDTAHDVLPPVQNVVQSYEPALAYLRPYTPELIGWLQNFGQSFAGYDSQGHFWAATLAPGTNTLDESVVPNLPGSYTDSRPAPGAVVGQPWTDAHGSGMK</sequence>
<feature type="domain" description="Mce/MlaD" evidence="2">
    <location>
        <begin position="34"/>
        <end position="109"/>
    </location>
</feature>
<name>A0A557ZUZ6_9PSEU</name>
<dbReference type="PANTHER" id="PTHR33371">
    <property type="entry name" value="INTERMEMBRANE PHOSPHOLIPID TRANSPORT SYSTEM BINDING PROTEIN MLAD-RELATED"/>
    <property type="match status" value="1"/>
</dbReference>
<organism evidence="3 4">
    <name type="scientific">Amycolatopsis acidiphila</name>
    <dbReference type="NCBI Taxonomy" id="715473"/>
    <lineage>
        <taxon>Bacteria</taxon>
        <taxon>Bacillati</taxon>
        <taxon>Actinomycetota</taxon>
        <taxon>Actinomycetes</taxon>
        <taxon>Pseudonocardiales</taxon>
        <taxon>Pseudonocardiaceae</taxon>
        <taxon>Amycolatopsis</taxon>
    </lineage>
</organism>
<dbReference type="RefSeq" id="WP_144644970.1">
    <property type="nucleotide sequence ID" value="NZ_BNAX01000029.1"/>
</dbReference>
<dbReference type="OrthoDB" id="5241082at2"/>
<evidence type="ECO:0000313" key="4">
    <source>
        <dbReference type="Proteomes" id="UP000318578"/>
    </source>
</evidence>
<comment type="caution">
    <text evidence="3">The sequence shown here is derived from an EMBL/GenBank/DDBJ whole genome shotgun (WGS) entry which is preliminary data.</text>
</comment>
<dbReference type="PANTHER" id="PTHR33371:SF4">
    <property type="entry name" value="INTERMEMBRANE PHOSPHOLIPID TRANSPORT SYSTEM BINDING PROTEIN MLAD"/>
    <property type="match status" value="1"/>
</dbReference>
<dbReference type="Pfam" id="PF02470">
    <property type="entry name" value="MlaD"/>
    <property type="match status" value="1"/>
</dbReference>
<reference evidence="3 4" key="1">
    <citation type="submission" date="2019-07" db="EMBL/GenBank/DDBJ databases">
        <title>New species of Amycolatopsis and Streptomyces.</title>
        <authorList>
            <person name="Duangmal K."/>
            <person name="Teo W.F.A."/>
            <person name="Lipun K."/>
        </authorList>
    </citation>
    <scope>NUCLEOTIDE SEQUENCE [LARGE SCALE GENOMIC DNA]</scope>
    <source>
        <strain evidence="3 4">JCM 30562</strain>
    </source>
</reference>
<dbReference type="InterPro" id="IPR003399">
    <property type="entry name" value="Mce/MlaD"/>
</dbReference>
<evidence type="ECO:0000313" key="3">
    <source>
        <dbReference type="EMBL" id="TVT15846.1"/>
    </source>
</evidence>
<dbReference type="InterPro" id="IPR052336">
    <property type="entry name" value="MlaD_Phospholipid_Transporter"/>
</dbReference>
<keyword evidence="4" id="KW-1185">Reference proteome</keyword>
<evidence type="ECO:0000256" key="1">
    <source>
        <dbReference type="SAM" id="MobiDB-lite"/>
    </source>
</evidence>
<dbReference type="Proteomes" id="UP000318578">
    <property type="component" value="Unassembled WGS sequence"/>
</dbReference>
<feature type="region of interest" description="Disordered" evidence="1">
    <location>
        <begin position="389"/>
        <end position="414"/>
    </location>
</feature>
<evidence type="ECO:0000259" key="2">
    <source>
        <dbReference type="Pfam" id="PF02470"/>
    </source>
</evidence>
<proteinExistence type="predicted"/>